<dbReference type="Pfam" id="PF22861">
    <property type="entry name" value="GEO12453p1-like"/>
    <property type="match status" value="1"/>
</dbReference>
<dbReference type="EMBL" id="CAQQ02192832">
    <property type="status" value="NOT_ANNOTATED_CDS"/>
    <property type="molecule type" value="Genomic_DNA"/>
</dbReference>
<dbReference type="Proteomes" id="UP000015102">
    <property type="component" value="Unassembled WGS sequence"/>
</dbReference>
<evidence type="ECO:0000313" key="2">
    <source>
        <dbReference type="EnsemblMetazoa" id="MESCA010592-PA"/>
    </source>
</evidence>
<protein>
    <submittedName>
        <fullName evidence="2">Uncharacterized protein</fullName>
    </submittedName>
</protein>
<dbReference type="EnsemblMetazoa" id="MESCA010592-RA">
    <property type="protein sequence ID" value="MESCA010592-PA"/>
    <property type="gene ID" value="MESCA010592"/>
</dbReference>
<dbReference type="AlphaFoldDB" id="T1H2Y6"/>
<proteinExistence type="predicted"/>
<keyword evidence="1" id="KW-0732">Signal</keyword>
<name>T1H2Y6_MEGSC</name>
<keyword evidence="3" id="KW-1185">Reference proteome</keyword>
<dbReference type="InterPro" id="IPR054721">
    <property type="entry name" value="GEO12453p1-like"/>
</dbReference>
<feature type="signal peptide" evidence="1">
    <location>
        <begin position="1"/>
        <end position="18"/>
    </location>
</feature>
<sequence length="73" mass="7585">MFKFFAICFLALVAIVAAKPGIVAPVAYSAYSAPVVSAYSAPLVASTYSSPYVAASPYVASAYSAYPGAYFVR</sequence>
<dbReference type="HOGENOM" id="CLU_190180_0_0_1"/>
<reference evidence="3" key="1">
    <citation type="submission" date="2013-02" db="EMBL/GenBank/DDBJ databases">
        <authorList>
            <person name="Hughes D."/>
        </authorList>
    </citation>
    <scope>NUCLEOTIDE SEQUENCE</scope>
    <source>
        <strain>Durham</strain>
        <strain evidence="3">NC isolate 2 -- Noor lab</strain>
    </source>
</reference>
<accession>T1H2Y6</accession>
<organism evidence="2 3">
    <name type="scientific">Megaselia scalaris</name>
    <name type="common">Humpbacked fly</name>
    <name type="synonym">Phora scalaris</name>
    <dbReference type="NCBI Taxonomy" id="36166"/>
    <lineage>
        <taxon>Eukaryota</taxon>
        <taxon>Metazoa</taxon>
        <taxon>Ecdysozoa</taxon>
        <taxon>Arthropoda</taxon>
        <taxon>Hexapoda</taxon>
        <taxon>Insecta</taxon>
        <taxon>Pterygota</taxon>
        <taxon>Neoptera</taxon>
        <taxon>Endopterygota</taxon>
        <taxon>Diptera</taxon>
        <taxon>Brachycera</taxon>
        <taxon>Muscomorpha</taxon>
        <taxon>Platypezoidea</taxon>
        <taxon>Phoridae</taxon>
        <taxon>Megaseliini</taxon>
        <taxon>Megaselia</taxon>
    </lineage>
</organism>
<feature type="chain" id="PRO_5004577839" evidence="1">
    <location>
        <begin position="19"/>
        <end position="73"/>
    </location>
</feature>
<reference evidence="2" key="2">
    <citation type="submission" date="2015-06" db="UniProtKB">
        <authorList>
            <consortium name="EnsemblMetazoa"/>
        </authorList>
    </citation>
    <scope>IDENTIFICATION</scope>
</reference>
<evidence type="ECO:0000256" key="1">
    <source>
        <dbReference type="SAM" id="SignalP"/>
    </source>
</evidence>
<dbReference type="OMA" id="FAMCCFA"/>
<evidence type="ECO:0000313" key="3">
    <source>
        <dbReference type="Proteomes" id="UP000015102"/>
    </source>
</evidence>